<dbReference type="eggNOG" id="COG3409">
    <property type="taxonomic scope" value="Bacteria"/>
</dbReference>
<gene>
    <name evidence="1" type="ORF">AFR_38515</name>
</gene>
<dbReference type="KEGG" id="afs:AFR_38515"/>
<dbReference type="EMBL" id="CP006272">
    <property type="protein sequence ID" value="AGZ45957.1"/>
    <property type="molecule type" value="Genomic_DNA"/>
</dbReference>
<reference evidence="1 2" key="1">
    <citation type="journal article" date="2014" name="J. Biotechnol.">
        <title>Complete genome sequence of the actinobacterium Actinoplanes friuliensis HAG 010964, producer of the lipopeptide antibiotic friulimycin.</title>
        <authorList>
            <person name="Ruckert C."/>
            <person name="Szczepanowski R."/>
            <person name="Albersmeier A."/>
            <person name="Goesmann A."/>
            <person name="Fischer N."/>
            <person name="Steinkamper A."/>
            <person name="Puhler A."/>
            <person name="Biener R."/>
            <person name="Schwartz D."/>
            <person name="Kalinowski J."/>
        </authorList>
    </citation>
    <scope>NUCLEOTIDE SEQUENCE [LARGE SCALE GENOMIC DNA]</scope>
    <source>
        <strain evidence="1 2">DSM 7358</strain>
    </source>
</reference>
<evidence type="ECO:0000313" key="1">
    <source>
        <dbReference type="EMBL" id="AGZ45957.1"/>
    </source>
</evidence>
<accession>U5WAA2</accession>
<proteinExistence type="predicted"/>
<dbReference type="RefSeq" id="WP_023562291.1">
    <property type="nucleotide sequence ID" value="NC_022657.1"/>
</dbReference>
<dbReference type="Proteomes" id="UP000017746">
    <property type="component" value="Chromosome"/>
</dbReference>
<dbReference type="STRING" id="1246995.AFR_38515"/>
<dbReference type="HOGENOM" id="CLU_519636_0_0_11"/>
<name>U5WAA2_9ACTN</name>
<dbReference type="AlphaFoldDB" id="U5WAA2"/>
<dbReference type="PATRIC" id="fig|1246995.3.peg.7793"/>
<protein>
    <submittedName>
        <fullName evidence="1">Uncharacterized protein</fullName>
    </submittedName>
</protein>
<evidence type="ECO:0000313" key="2">
    <source>
        <dbReference type="Proteomes" id="UP000017746"/>
    </source>
</evidence>
<keyword evidence="2" id="KW-1185">Reference proteome</keyword>
<dbReference type="OrthoDB" id="4512149at2"/>
<sequence length="517" mass="56443">MSDELDRLQDVQDDIHDAHGVWGANDLAAACTTAAAVPTFGGDAGELRAIAEYCEAVATTVSKALQATEPLVNEGISRVWAGDTHVSANEALKALSNDMDRARTAFREICRLVRQHAEPVRRERSDRESAVHLTEIAATVGSMTWGVVPNLEYEGQVMRDQHAKAIRAVDARVARHIEMRNAAEDFATAMHEIEAQARTSRLSDSPLSAVDEVVIAGAGWTPTMVPGSPVLTAAMDDRAAAALAALSDTDRERLTGLLATAQSPEHRAYLLKTLAAGYGVEDVARFDQLIAGHGNDPAWLDEHLSPLSMDGEKPLPGKDFNRIGPVLWEQGRLPTCVASSTVTARAEVDPLYALQLTTGGHPDDPEFDNPLSFEDRLRDEQVRVYDDGRNWRQELFNGRGMSDPQSTTVANEQIAPHTGVRYENVETSDAASRSEIIPAIERAVDVGHPVPFSIDEGREGHQMLVIGHSGNQLQIYNPWGYTYWITEQEFTSGKVDGIDPDIPREPTAVRLPKEAVR</sequence>
<organism evidence="1 2">
    <name type="scientific">Actinoplanes friuliensis DSM 7358</name>
    <dbReference type="NCBI Taxonomy" id="1246995"/>
    <lineage>
        <taxon>Bacteria</taxon>
        <taxon>Bacillati</taxon>
        <taxon>Actinomycetota</taxon>
        <taxon>Actinomycetes</taxon>
        <taxon>Micromonosporales</taxon>
        <taxon>Micromonosporaceae</taxon>
        <taxon>Actinoplanes</taxon>
    </lineage>
</organism>